<feature type="compositionally biased region" description="Polar residues" evidence="8">
    <location>
        <begin position="438"/>
        <end position="452"/>
    </location>
</feature>
<dbReference type="Pfam" id="PF00018">
    <property type="entry name" value="SH3_1"/>
    <property type="match status" value="1"/>
</dbReference>
<dbReference type="SMART" id="SM00055">
    <property type="entry name" value="FCH"/>
    <property type="match status" value="1"/>
</dbReference>
<dbReference type="PRINTS" id="PR00499">
    <property type="entry name" value="P67PHOX"/>
</dbReference>
<dbReference type="SMART" id="SM00326">
    <property type="entry name" value="SH3"/>
    <property type="match status" value="1"/>
</dbReference>
<reference evidence="11 12" key="1">
    <citation type="submission" date="2014-04" db="EMBL/GenBank/DDBJ databases">
        <authorList>
            <consortium name="DOE Joint Genome Institute"/>
            <person name="Kuo A."/>
            <person name="Zuccaro A."/>
            <person name="Kohler A."/>
            <person name="Nagy L.G."/>
            <person name="Floudas D."/>
            <person name="Copeland A."/>
            <person name="Barry K.W."/>
            <person name="Cichocki N."/>
            <person name="Veneault-Fourrey C."/>
            <person name="LaButti K."/>
            <person name="Lindquist E.A."/>
            <person name="Lipzen A."/>
            <person name="Lundell T."/>
            <person name="Morin E."/>
            <person name="Murat C."/>
            <person name="Sun H."/>
            <person name="Tunlid A."/>
            <person name="Henrissat B."/>
            <person name="Grigoriev I.V."/>
            <person name="Hibbett D.S."/>
            <person name="Martin F."/>
            <person name="Nordberg H.P."/>
            <person name="Cantor M.N."/>
            <person name="Hua S.X."/>
        </authorList>
    </citation>
    <scope>NUCLEOTIDE SEQUENCE [LARGE SCALE GENOMIC DNA]</scope>
    <source>
        <strain evidence="11 12">MAFF 305830</strain>
    </source>
</reference>
<sequence>MSRRQSSQSSLSRYARGSEAGELENRSMDFCNAFWGLNDPGYEVLLARMGIAAQTVDDLKNFWKERAAIEEEYARKLVRLSKQSLGQGEIAELRNSLDVVRQETERQAGQHLTLSITIRKELENSAAEFAAKQAHHRKTFQAPIEKTYKQKQQNEHYVAKAKERYEQDCHRVNSYTAQRALAQGKELEKIQLRLERAQSTVEGNKRDYQNFTRALADTVARWDKEWKTFCDQCQDLEEERLEFMKDNIWAYANAVSTVCVNEDESCEAVRVALERLEVEKDIEYFIINHGTGSAIPEPAPFISYTAADPTPLKPMTRVANFARSTNRPQSFMAKLATPHTPADEEPAGSGNAGVGAHSRGNSYGHLTGQDTGPPPPAQLPPLGGPSPGPSIPPIGNSAPNPYHHPSTSIGSTSGPNSYSQAGPTPYSQVPPTNPPSSIPQARRTSYQSTPNNNEMNAALTIVTSVADQRTYNVPSVLERALLVSDTDNDPCPLVKALYDYTATIEEEFDFQAGDVIAVLATPDDGWWQGILLDDSRRQPGRTVFPSNFVCLF</sequence>
<organism evidence="11 12">
    <name type="scientific">Serendipita vermifera MAFF 305830</name>
    <dbReference type="NCBI Taxonomy" id="933852"/>
    <lineage>
        <taxon>Eukaryota</taxon>
        <taxon>Fungi</taxon>
        <taxon>Dikarya</taxon>
        <taxon>Basidiomycota</taxon>
        <taxon>Agaricomycotina</taxon>
        <taxon>Agaricomycetes</taxon>
        <taxon>Sebacinales</taxon>
        <taxon>Serendipitaceae</taxon>
        <taxon>Serendipita</taxon>
    </lineage>
</organism>
<keyword evidence="12" id="KW-1185">Reference proteome</keyword>
<gene>
    <name evidence="11" type="ORF">M408DRAFT_65060</name>
</gene>
<dbReference type="GO" id="GO:0120104">
    <property type="term" value="C:mitotic actomyosin contractile ring, proximal layer"/>
    <property type="evidence" value="ECO:0007669"/>
    <property type="project" value="TreeGrafter"/>
</dbReference>
<evidence type="ECO:0000256" key="7">
    <source>
        <dbReference type="PROSITE-ProRule" id="PRU01077"/>
    </source>
</evidence>
<dbReference type="GO" id="GO:0030036">
    <property type="term" value="P:actin cytoskeleton organization"/>
    <property type="evidence" value="ECO:0007669"/>
    <property type="project" value="UniProtKB-ARBA"/>
</dbReference>
<keyword evidence="2 6" id="KW-0728">SH3 domain</keyword>
<keyword evidence="3" id="KW-0963">Cytoplasm</keyword>
<feature type="compositionally biased region" description="Polar residues" evidence="8">
    <location>
        <begin position="405"/>
        <end position="430"/>
    </location>
</feature>
<feature type="domain" description="SH3" evidence="9">
    <location>
        <begin position="489"/>
        <end position="552"/>
    </location>
</feature>
<name>A0A0C2XRB7_SERVB</name>
<dbReference type="Gene3D" id="1.20.1270.60">
    <property type="entry name" value="Arfaptin homology (AH) domain/BAR domain"/>
    <property type="match status" value="1"/>
</dbReference>
<comment type="subcellular location">
    <subcellularLocation>
        <location evidence="1">Cytoplasm</location>
        <location evidence="1">Cytoskeleton</location>
    </subcellularLocation>
</comment>
<evidence type="ECO:0000259" key="9">
    <source>
        <dbReference type="PROSITE" id="PS50002"/>
    </source>
</evidence>
<dbReference type="SUPFAM" id="SSF50044">
    <property type="entry name" value="SH3-domain"/>
    <property type="match status" value="1"/>
</dbReference>
<dbReference type="InterPro" id="IPR027267">
    <property type="entry name" value="AH/BAR_dom_sf"/>
</dbReference>
<dbReference type="Gene3D" id="2.30.30.40">
    <property type="entry name" value="SH3 Domains"/>
    <property type="match status" value="1"/>
</dbReference>
<evidence type="ECO:0008006" key="13">
    <source>
        <dbReference type="Google" id="ProtNLM"/>
    </source>
</evidence>
<evidence type="ECO:0000256" key="6">
    <source>
        <dbReference type="PROSITE-ProRule" id="PRU00192"/>
    </source>
</evidence>
<dbReference type="PRINTS" id="PR00452">
    <property type="entry name" value="SH3DOMAIN"/>
</dbReference>
<dbReference type="InterPro" id="IPR001452">
    <property type="entry name" value="SH3_domain"/>
</dbReference>
<accession>A0A0C2XRB7</accession>
<dbReference type="EMBL" id="KN824282">
    <property type="protein sequence ID" value="KIM31487.1"/>
    <property type="molecule type" value="Genomic_DNA"/>
</dbReference>
<dbReference type="Pfam" id="PF00611">
    <property type="entry name" value="FCH"/>
    <property type="match status" value="1"/>
</dbReference>
<dbReference type="CDD" id="cd07651">
    <property type="entry name" value="F-BAR_PombeCdc15_like"/>
    <property type="match status" value="1"/>
</dbReference>
<feature type="compositionally biased region" description="Pro residues" evidence="8">
    <location>
        <begin position="372"/>
        <end position="392"/>
    </location>
</feature>
<keyword evidence="7" id="KW-0175">Coiled coil</keyword>
<proteinExistence type="predicted"/>
<dbReference type="CDD" id="cd00174">
    <property type="entry name" value="SH3"/>
    <property type="match status" value="1"/>
</dbReference>
<dbReference type="PANTHER" id="PTHR23065:SF7">
    <property type="entry name" value="NOSTRIN, ISOFORM H"/>
    <property type="match status" value="1"/>
</dbReference>
<evidence type="ECO:0000259" key="10">
    <source>
        <dbReference type="PROSITE" id="PS51741"/>
    </source>
</evidence>
<feature type="region of interest" description="Disordered" evidence="8">
    <location>
        <begin position="337"/>
        <end position="452"/>
    </location>
</feature>
<dbReference type="STRING" id="933852.A0A0C2XRB7"/>
<evidence type="ECO:0000256" key="4">
    <source>
        <dbReference type="ARBA" id="ARBA00022553"/>
    </source>
</evidence>
<dbReference type="PANTHER" id="PTHR23065">
    <property type="entry name" value="PROLINE-SERINE-THREONINE PHOSPHATASE INTERACTING PROTEIN 1"/>
    <property type="match status" value="1"/>
</dbReference>
<feature type="domain" description="F-BAR" evidence="10">
    <location>
        <begin position="28"/>
        <end position="281"/>
    </location>
</feature>
<evidence type="ECO:0000256" key="5">
    <source>
        <dbReference type="ARBA" id="ARBA00023212"/>
    </source>
</evidence>
<keyword evidence="4" id="KW-0597">Phosphoprotein</keyword>
<evidence type="ECO:0000313" key="11">
    <source>
        <dbReference type="EMBL" id="KIM31487.1"/>
    </source>
</evidence>
<dbReference type="FunFam" id="2.30.30.40:FF:000312">
    <property type="entry name" value="Related to Cell division control protein 15"/>
    <property type="match status" value="1"/>
</dbReference>
<dbReference type="InterPro" id="IPR036028">
    <property type="entry name" value="SH3-like_dom_sf"/>
</dbReference>
<dbReference type="Proteomes" id="UP000054097">
    <property type="component" value="Unassembled WGS sequence"/>
</dbReference>
<keyword evidence="5" id="KW-0206">Cytoskeleton</keyword>
<evidence type="ECO:0000256" key="3">
    <source>
        <dbReference type="ARBA" id="ARBA00022490"/>
    </source>
</evidence>
<dbReference type="SUPFAM" id="SSF103657">
    <property type="entry name" value="BAR/IMD domain-like"/>
    <property type="match status" value="1"/>
</dbReference>
<dbReference type="GO" id="GO:0005543">
    <property type="term" value="F:phospholipid binding"/>
    <property type="evidence" value="ECO:0007669"/>
    <property type="project" value="TreeGrafter"/>
</dbReference>
<reference evidence="12" key="2">
    <citation type="submission" date="2015-01" db="EMBL/GenBank/DDBJ databases">
        <title>Evolutionary Origins and Diversification of the Mycorrhizal Mutualists.</title>
        <authorList>
            <consortium name="DOE Joint Genome Institute"/>
            <consortium name="Mycorrhizal Genomics Consortium"/>
            <person name="Kohler A."/>
            <person name="Kuo A."/>
            <person name="Nagy L.G."/>
            <person name="Floudas D."/>
            <person name="Copeland A."/>
            <person name="Barry K.W."/>
            <person name="Cichocki N."/>
            <person name="Veneault-Fourrey C."/>
            <person name="LaButti K."/>
            <person name="Lindquist E.A."/>
            <person name="Lipzen A."/>
            <person name="Lundell T."/>
            <person name="Morin E."/>
            <person name="Murat C."/>
            <person name="Riley R."/>
            <person name="Ohm R."/>
            <person name="Sun H."/>
            <person name="Tunlid A."/>
            <person name="Henrissat B."/>
            <person name="Grigoriev I.V."/>
            <person name="Hibbett D.S."/>
            <person name="Martin F."/>
        </authorList>
    </citation>
    <scope>NUCLEOTIDE SEQUENCE [LARGE SCALE GENOMIC DNA]</scope>
    <source>
        <strain evidence="12">MAFF 305830</strain>
    </source>
</reference>
<dbReference type="AlphaFoldDB" id="A0A0C2XRB7"/>
<evidence type="ECO:0000313" key="12">
    <source>
        <dbReference type="Proteomes" id="UP000054097"/>
    </source>
</evidence>
<dbReference type="InterPro" id="IPR001060">
    <property type="entry name" value="FCH_dom"/>
</dbReference>
<evidence type="ECO:0000256" key="8">
    <source>
        <dbReference type="SAM" id="MobiDB-lite"/>
    </source>
</evidence>
<dbReference type="OrthoDB" id="19092at2759"/>
<dbReference type="GO" id="GO:0009898">
    <property type="term" value="C:cytoplasmic side of plasma membrane"/>
    <property type="evidence" value="ECO:0007669"/>
    <property type="project" value="TreeGrafter"/>
</dbReference>
<dbReference type="FunFam" id="1.20.1270.60:FF:000045">
    <property type="entry name" value="Cell division control protein"/>
    <property type="match status" value="1"/>
</dbReference>
<evidence type="ECO:0000256" key="2">
    <source>
        <dbReference type="ARBA" id="ARBA00022443"/>
    </source>
</evidence>
<dbReference type="PROSITE" id="PS50002">
    <property type="entry name" value="SH3"/>
    <property type="match status" value="1"/>
</dbReference>
<dbReference type="InterPro" id="IPR031160">
    <property type="entry name" value="F_BAR_dom"/>
</dbReference>
<evidence type="ECO:0000256" key="1">
    <source>
        <dbReference type="ARBA" id="ARBA00004245"/>
    </source>
</evidence>
<protein>
    <recommendedName>
        <fullName evidence="13">SH3 domain-containing protein</fullName>
    </recommendedName>
</protein>
<dbReference type="HOGENOM" id="CLU_003525_1_1_1"/>
<dbReference type="PROSITE" id="PS51741">
    <property type="entry name" value="F_BAR"/>
    <property type="match status" value="1"/>
</dbReference>